<gene>
    <name evidence="2" type="ORF">EOD39_17659</name>
</gene>
<reference evidence="2 3" key="1">
    <citation type="submission" date="2019-01" db="EMBL/GenBank/DDBJ databases">
        <title>Draft Genome and Complete Hox-Cluster Characterization of the Sterlet Sturgeon (Acipenser ruthenus).</title>
        <authorList>
            <person name="Wei Q."/>
        </authorList>
    </citation>
    <scope>NUCLEOTIDE SEQUENCE [LARGE SCALE GENOMIC DNA]</scope>
    <source>
        <strain evidence="2">WHYD16114868_AA</strain>
        <tissue evidence="2">Blood</tissue>
    </source>
</reference>
<feature type="domain" description="Ubiquitin-activating enzyme E1 C-terminal" evidence="1">
    <location>
        <begin position="13"/>
        <end position="128"/>
    </location>
</feature>
<dbReference type="Proteomes" id="UP000289886">
    <property type="component" value="Unassembled WGS sequence"/>
</dbReference>
<dbReference type="EMBL" id="SCEB01003051">
    <property type="protein sequence ID" value="RXM94740.1"/>
    <property type="molecule type" value="Genomic_DNA"/>
</dbReference>
<dbReference type="Pfam" id="PF09358">
    <property type="entry name" value="E1_UFD"/>
    <property type="match status" value="1"/>
</dbReference>
<evidence type="ECO:0000313" key="3">
    <source>
        <dbReference type="Proteomes" id="UP000289886"/>
    </source>
</evidence>
<name>A0A444V2U4_ACIRT</name>
<proteinExistence type="predicted"/>
<evidence type="ECO:0000259" key="1">
    <source>
        <dbReference type="SMART" id="SM00985"/>
    </source>
</evidence>
<dbReference type="InterPro" id="IPR038252">
    <property type="entry name" value="UBA_E1_C_sf"/>
</dbReference>
<organism evidence="2 3">
    <name type="scientific">Acipenser ruthenus</name>
    <name type="common">Sterlet sturgeon</name>
    <dbReference type="NCBI Taxonomy" id="7906"/>
    <lineage>
        <taxon>Eukaryota</taxon>
        <taxon>Metazoa</taxon>
        <taxon>Chordata</taxon>
        <taxon>Craniata</taxon>
        <taxon>Vertebrata</taxon>
        <taxon>Euteleostomi</taxon>
        <taxon>Actinopterygii</taxon>
        <taxon>Chondrostei</taxon>
        <taxon>Acipenseriformes</taxon>
        <taxon>Acipenseridae</taxon>
        <taxon>Acipenser</taxon>
    </lineage>
</organism>
<dbReference type="Gene3D" id="3.10.290.60">
    <property type="entry name" value="Ubiquitin-activating enzyme E1, UFD domain"/>
    <property type="match status" value="1"/>
</dbReference>
<dbReference type="AlphaFoldDB" id="A0A444V2U4"/>
<protein>
    <submittedName>
        <fullName evidence="2">Ubiquitin-like modifier-activating enzyme 1</fullName>
    </submittedName>
</protein>
<dbReference type="FunFam" id="3.10.290.60:FF:000005">
    <property type="entry name" value="Ubiquitin-like modifier-activating enzyme 7"/>
    <property type="match status" value="1"/>
</dbReference>
<sequence>MHSTDDLMHISWGDCKKKEVSELEYTLWHHFPIQGFKPDGEEMTVTDLLDHFKITHSLGIIQLFYGESWLYNSSAPEEKRTKRLKQRVSEAVQEVTNMEIPSHVRVLELTPVFAEENDSEENLPVPFIQYNLQ</sequence>
<dbReference type="InterPro" id="IPR018965">
    <property type="entry name" value="Ub-activating_enz_E1_C"/>
</dbReference>
<accession>A0A444V2U4</accession>
<evidence type="ECO:0000313" key="2">
    <source>
        <dbReference type="EMBL" id="RXM94740.1"/>
    </source>
</evidence>
<dbReference type="SMART" id="SM00985">
    <property type="entry name" value="UBA_e1_C"/>
    <property type="match status" value="1"/>
</dbReference>
<keyword evidence="3" id="KW-1185">Reference proteome</keyword>
<comment type="caution">
    <text evidence="2">The sequence shown here is derived from an EMBL/GenBank/DDBJ whole genome shotgun (WGS) entry which is preliminary data.</text>
</comment>